<sequence>MNEQPKIAGPNASSPSNFNSERVYGVTNVWHAMSQEFREPDNHSDSSDDDVREADVKRAWDQIPENDNFLFSSRTTTVDISTLHPDPVQIFRLWQIYLENVNPLLKVTHTPSLQGLIIEAASNVSKIKPSLEALMFGIYSMSISSLSVEDCQLMFSSSKTDLLTRYHFGCQQGLLNSGFLRNRDDVHSLTALFFYLLSIRTNSVPQSLSSMLAVAIRIAQRMGCHSELALSKLSPLEAEMRRRLWWSLVLYDTRIGELSDSKHAILAPTWDCKIPRNVSDSDFHVEMKEPPQMQGKPTEAIFAVLRCELADFIRNTKFHLDFNNPALKPAAKDIQHNPSGRGSELANLEKLIEEKYLKFCDPESPIHFMTIWTTRFSIAKWHLVEHWHFSGKNYSSKVVLVRDTTIFHALTMLECDTKLMTSPLVRGFIWMSYMYFPFPAYFQIVQNLKRRPLSEQAEQAWETMTANYEARFHSWLYDEVPGPFFKNVSRDIQTKLLHAA</sequence>
<keyword evidence="6" id="KW-1185">Reference proteome</keyword>
<protein>
    <recommendedName>
        <fullName evidence="4">Xylanolytic transcriptional activator regulatory domain-containing protein</fullName>
    </recommendedName>
</protein>
<dbReference type="InterPro" id="IPR007219">
    <property type="entry name" value="XnlR_reg_dom"/>
</dbReference>
<dbReference type="CDD" id="cd12148">
    <property type="entry name" value="fungal_TF_MHR"/>
    <property type="match status" value="1"/>
</dbReference>
<evidence type="ECO:0000256" key="1">
    <source>
        <dbReference type="ARBA" id="ARBA00004123"/>
    </source>
</evidence>
<feature type="region of interest" description="Disordered" evidence="3">
    <location>
        <begin position="35"/>
        <end position="54"/>
    </location>
</feature>
<reference evidence="5 6" key="1">
    <citation type="submission" date="2018-06" db="EMBL/GenBank/DDBJ databases">
        <title>Genome Sequence of the Brown Rot Fungal Pathogen Monilinia fructigena.</title>
        <authorList>
            <person name="Landi L."/>
            <person name="De Miccolis Angelini R.M."/>
            <person name="Pollastro S."/>
            <person name="Abate D."/>
            <person name="Faretra F."/>
            <person name="Romanazzi G."/>
        </authorList>
    </citation>
    <scope>NUCLEOTIDE SEQUENCE [LARGE SCALE GENOMIC DNA]</scope>
    <source>
        <strain evidence="5 6">Mfrg269</strain>
    </source>
</reference>
<dbReference type="AlphaFoldDB" id="A0A395IX33"/>
<dbReference type="Pfam" id="PF04082">
    <property type="entry name" value="Fungal_trans"/>
    <property type="match status" value="1"/>
</dbReference>
<dbReference type="GO" id="GO:0003677">
    <property type="term" value="F:DNA binding"/>
    <property type="evidence" value="ECO:0007669"/>
    <property type="project" value="InterPro"/>
</dbReference>
<dbReference type="GO" id="GO:0005634">
    <property type="term" value="C:nucleus"/>
    <property type="evidence" value="ECO:0007669"/>
    <property type="project" value="UniProtKB-SubCell"/>
</dbReference>
<name>A0A395IX33_9HELO</name>
<dbReference type="Proteomes" id="UP000249056">
    <property type="component" value="Unassembled WGS sequence"/>
</dbReference>
<accession>A0A395IX33</accession>
<comment type="subcellular location">
    <subcellularLocation>
        <location evidence="1">Nucleus</location>
    </subcellularLocation>
</comment>
<dbReference type="SMART" id="SM00906">
    <property type="entry name" value="Fungal_trans"/>
    <property type="match status" value="1"/>
</dbReference>
<dbReference type="PANTHER" id="PTHR31001">
    <property type="entry name" value="UNCHARACTERIZED TRANSCRIPTIONAL REGULATORY PROTEIN"/>
    <property type="match status" value="1"/>
</dbReference>
<feature type="compositionally biased region" description="Polar residues" evidence="3">
    <location>
        <begin position="11"/>
        <end position="20"/>
    </location>
</feature>
<feature type="region of interest" description="Disordered" evidence="3">
    <location>
        <begin position="1"/>
        <end position="20"/>
    </location>
</feature>
<evidence type="ECO:0000313" key="6">
    <source>
        <dbReference type="Proteomes" id="UP000249056"/>
    </source>
</evidence>
<feature type="domain" description="Xylanolytic transcriptional activator regulatory" evidence="4">
    <location>
        <begin position="208"/>
        <end position="281"/>
    </location>
</feature>
<dbReference type="GO" id="GO:0008270">
    <property type="term" value="F:zinc ion binding"/>
    <property type="evidence" value="ECO:0007669"/>
    <property type="project" value="InterPro"/>
</dbReference>
<gene>
    <name evidence="5" type="ORF">DID88_002180</name>
</gene>
<keyword evidence="2" id="KW-0539">Nucleus</keyword>
<evidence type="ECO:0000256" key="2">
    <source>
        <dbReference type="ARBA" id="ARBA00023242"/>
    </source>
</evidence>
<evidence type="ECO:0000256" key="3">
    <source>
        <dbReference type="SAM" id="MobiDB-lite"/>
    </source>
</evidence>
<organism evidence="5 6">
    <name type="scientific">Monilinia fructigena</name>
    <dbReference type="NCBI Taxonomy" id="38457"/>
    <lineage>
        <taxon>Eukaryota</taxon>
        <taxon>Fungi</taxon>
        <taxon>Dikarya</taxon>
        <taxon>Ascomycota</taxon>
        <taxon>Pezizomycotina</taxon>
        <taxon>Leotiomycetes</taxon>
        <taxon>Helotiales</taxon>
        <taxon>Sclerotiniaceae</taxon>
        <taxon>Monilinia</taxon>
    </lineage>
</organism>
<comment type="caution">
    <text evidence="5">The sequence shown here is derived from an EMBL/GenBank/DDBJ whole genome shotgun (WGS) entry which is preliminary data.</text>
</comment>
<dbReference type="GO" id="GO:0006351">
    <property type="term" value="P:DNA-templated transcription"/>
    <property type="evidence" value="ECO:0007669"/>
    <property type="project" value="InterPro"/>
</dbReference>
<dbReference type="EMBL" id="QKRW01000015">
    <property type="protein sequence ID" value="RAL64288.1"/>
    <property type="molecule type" value="Genomic_DNA"/>
</dbReference>
<evidence type="ECO:0000259" key="4">
    <source>
        <dbReference type="SMART" id="SM00906"/>
    </source>
</evidence>
<proteinExistence type="predicted"/>
<dbReference type="PANTHER" id="PTHR31001:SF45">
    <property type="entry name" value="ZN(II)2CYS6 TRANSCRIPTION FACTOR (EUROFUNG)"/>
    <property type="match status" value="1"/>
</dbReference>
<dbReference type="OrthoDB" id="2269373at2759"/>
<evidence type="ECO:0000313" key="5">
    <source>
        <dbReference type="EMBL" id="RAL64288.1"/>
    </source>
</evidence>
<feature type="compositionally biased region" description="Basic and acidic residues" evidence="3">
    <location>
        <begin position="36"/>
        <end position="46"/>
    </location>
</feature>
<dbReference type="InterPro" id="IPR050613">
    <property type="entry name" value="Sec_Metabolite_Reg"/>
</dbReference>